<feature type="repeat" description="WD" evidence="1">
    <location>
        <begin position="63"/>
        <end position="97"/>
    </location>
</feature>
<gene>
    <name evidence="4" type="ORF">RSSM_05453</name>
</gene>
<dbReference type="SUPFAM" id="SSF50156">
    <property type="entry name" value="PDZ domain-like"/>
    <property type="match status" value="1"/>
</dbReference>
<dbReference type="Gene3D" id="2.130.10.10">
    <property type="entry name" value="YVTN repeat-like/Quinoprotein amine dehydrogenase"/>
    <property type="match status" value="1"/>
</dbReference>
<dbReference type="InterPro" id="IPR015943">
    <property type="entry name" value="WD40/YVTN_repeat-like_dom_sf"/>
</dbReference>
<evidence type="ECO:0000259" key="3">
    <source>
        <dbReference type="Pfam" id="PF00656"/>
    </source>
</evidence>
<dbReference type="PATRIC" id="fig|1263870.3.peg.5780"/>
<accession>M5TVK5</accession>
<dbReference type="AlphaFoldDB" id="M5TVK5"/>
<keyword evidence="1" id="KW-0853">WD repeat</keyword>
<dbReference type="Proteomes" id="UP000011885">
    <property type="component" value="Unassembled WGS sequence"/>
</dbReference>
<evidence type="ECO:0000313" key="5">
    <source>
        <dbReference type="Proteomes" id="UP000011885"/>
    </source>
</evidence>
<dbReference type="EMBL" id="ANOH01000383">
    <property type="protein sequence ID" value="EMI53089.1"/>
    <property type="molecule type" value="Genomic_DNA"/>
</dbReference>
<dbReference type="SUPFAM" id="SSF50978">
    <property type="entry name" value="WD40 repeat-like"/>
    <property type="match status" value="1"/>
</dbReference>
<dbReference type="InterPro" id="IPR036322">
    <property type="entry name" value="WD40_repeat_dom_sf"/>
</dbReference>
<dbReference type="SMART" id="SM00320">
    <property type="entry name" value="WD40"/>
    <property type="match status" value="1"/>
</dbReference>
<protein>
    <submittedName>
        <fullName evidence="4">Caspase domain protein</fullName>
    </submittedName>
</protein>
<dbReference type="Pfam" id="PF00656">
    <property type="entry name" value="Peptidase_C14"/>
    <property type="match status" value="1"/>
</dbReference>
<dbReference type="PROSITE" id="PS50294">
    <property type="entry name" value="WD_REPEATS_REGION"/>
    <property type="match status" value="1"/>
</dbReference>
<dbReference type="InterPro" id="IPR018247">
    <property type="entry name" value="EF_Hand_1_Ca_BS"/>
</dbReference>
<dbReference type="Gene3D" id="3.40.50.1460">
    <property type="match status" value="1"/>
</dbReference>
<dbReference type="GO" id="GO:0004197">
    <property type="term" value="F:cysteine-type endopeptidase activity"/>
    <property type="evidence" value="ECO:0007669"/>
    <property type="project" value="InterPro"/>
</dbReference>
<organism evidence="4 5">
    <name type="scientific">Rhodopirellula sallentina SM41</name>
    <dbReference type="NCBI Taxonomy" id="1263870"/>
    <lineage>
        <taxon>Bacteria</taxon>
        <taxon>Pseudomonadati</taxon>
        <taxon>Planctomycetota</taxon>
        <taxon>Planctomycetia</taxon>
        <taxon>Pirellulales</taxon>
        <taxon>Pirellulaceae</taxon>
        <taxon>Rhodopirellula</taxon>
    </lineage>
</organism>
<dbReference type="GO" id="GO:0006508">
    <property type="term" value="P:proteolysis"/>
    <property type="evidence" value="ECO:0007669"/>
    <property type="project" value="InterPro"/>
</dbReference>
<dbReference type="PROSITE" id="PS50082">
    <property type="entry name" value="WD_REPEATS_2"/>
    <property type="match status" value="1"/>
</dbReference>
<feature type="domain" description="Peptidase C14 caspase" evidence="3">
    <location>
        <begin position="441"/>
        <end position="683"/>
    </location>
</feature>
<dbReference type="InterPro" id="IPR036034">
    <property type="entry name" value="PDZ_sf"/>
</dbReference>
<comment type="caution">
    <text evidence="4">The sequence shown here is derived from an EMBL/GenBank/DDBJ whole genome shotgun (WGS) entry which is preliminary data.</text>
</comment>
<keyword evidence="5" id="KW-1185">Reference proteome</keyword>
<feature type="region of interest" description="Disordered" evidence="2">
    <location>
        <begin position="621"/>
        <end position="646"/>
    </location>
</feature>
<evidence type="ECO:0000256" key="2">
    <source>
        <dbReference type="SAM" id="MobiDB-lite"/>
    </source>
</evidence>
<proteinExistence type="predicted"/>
<dbReference type="InterPro" id="IPR011600">
    <property type="entry name" value="Pept_C14_caspase"/>
</dbReference>
<dbReference type="PROSITE" id="PS00018">
    <property type="entry name" value="EF_HAND_1"/>
    <property type="match status" value="1"/>
</dbReference>
<sequence>MIRLNQSFQGTYSTHCFLFAADGFTPVGIAIGTENVNSIFVYALTGNTLANSGDFAPPMLRWFRDHTGTITSLIPSKDGDALFSSAADDTIKLWRLSGLFDDDRSGAVGGKFEKSSFWGCEFAVEGGDVIVRNIDPEGIAFARSLRAGDRIIRIQGYDERNLNAILDAQAGTQAAGEILATLNRVSVLRQNLIHAQSAGPNGEDETKRFIIRPSWEPFLTAFANESGEWAIWHPSGFFNASAAEGGSLFEWMILRGADRPPRLVEAGFLSKTFERPETIRKLLSGVSIVDAVAGAFLPDGYLAAAIESVPEVTILTPEIGRSLSADNVSTVTAMVDYGNADPDAYDVRASLDAARLSEPNVEVLAGNQYRYSWEVTASGRMNQIEVVVKERGGALVSYYASDVAYRRGDTDAKSPYQLHVLSLASEDYSGPIANQRNGFGRLEYPIDDVDAVVKSLREKQFAGLGHYQLGHVRELRDDEITPASVGTEINQLNGKLRGENIRQILIVYLSGHGTTIDGEYHYVTTTSRSADEAELRRSSLPWSLLDRAGGPDTEVIYMIDTCHSGSAVDAKSSIRDPLRSGGVVIAAASGRESAKELAPLEHGCFTYSVLAALDGDADGAGAATEGKEAHGGANSGDEDRSGDSNADGVVSLSELVSFVRDFVGQLTAGEQKPTIAPLRLSKTLQLDLVRTAP</sequence>
<evidence type="ECO:0000256" key="1">
    <source>
        <dbReference type="PROSITE-ProRule" id="PRU00221"/>
    </source>
</evidence>
<name>M5TVK5_9BACT</name>
<dbReference type="InterPro" id="IPR001680">
    <property type="entry name" value="WD40_rpt"/>
</dbReference>
<evidence type="ECO:0000313" key="4">
    <source>
        <dbReference type="EMBL" id="EMI53089.1"/>
    </source>
</evidence>
<reference evidence="4 5" key="1">
    <citation type="journal article" date="2013" name="Mar. Genomics">
        <title>Expression of sulfatases in Rhodopirellula baltica and the diversity of sulfatases in the genus Rhodopirellula.</title>
        <authorList>
            <person name="Wegner C.E."/>
            <person name="Richter-Heitmann T."/>
            <person name="Klindworth A."/>
            <person name="Klockow C."/>
            <person name="Richter M."/>
            <person name="Achstetter T."/>
            <person name="Glockner F.O."/>
            <person name="Harder J."/>
        </authorList>
    </citation>
    <scope>NUCLEOTIDE SEQUENCE [LARGE SCALE GENOMIC DNA]</scope>
    <source>
        <strain evidence="4 5">SM41</strain>
    </source>
</reference>